<evidence type="ECO:0000313" key="2">
    <source>
        <dbReference type="EMBL" id="KAK9532659.1"/>
    </source>
</evidence>
<feature type="compositionally biased region" description="Polar residues" evidence="1">
    <location>
        <begin position="36"/>
        <end position="47"/>
    </location>
</feature>
<feature type="region of interest" description="Disordered" evidence="1">
    <location>
        <begin position="25"/>
        <end position="112"/>
    </location>
</feature>
<feature type="compositionally biased region" description="Basic residues" evidence="1">
    <location>
        <begin position="401"/>
        <end position="417"/>
    </location>
</feature>
<reference evidence="2 3" key="1">
    <citation type="journal article" date="2024" name="Genome Biol. Evol.">
        <title>Chromosome-level genome assembly of the viviparous eelpout Zoarces viviparus.</title>
        <authorList>
            <person name="Fuhrmann N."/>
            <person name="Brasseur M.V."/>
            <person name="Bakowski C.E."/>
            <person name="Podsiadlowski L."/>
            <person name="Prost S."/>
            <person name="Krehenwinkel H."/>
            <person name="Mayer C."/>
        </authorList>
    </citation>
    <scope>NUCLEOTIDE SEQUENCE [LARGE SCALE GENOMIC DNA]</scope>
    <source>
        <strain evidence="2">NO-MEL_2022_Ind0_liver</strain>
    </source>
</reference>
<evidence type="ECO:0000256" key="1">
    <source>
        <dbReference type="SAM" id="MobiDB-lite"/>
    </source>
</evidence>
<sequence>MNLYRSFGNLMEAWVAEAGQSSDTAWLGNNEEDLPSPSSDVGTNLRSESVDSGVETASSVMSFPATPSSVSTGIAEIDLFPPEREGGGLTPASTSQSPVLSSPEPSSSSSPHLLLSKAQVGSVALHLTVDRALQKTDSKHLKNNREPLTVDEMLRRRPRSSFEPKQHASELVRGQRSRSFALKRTVGPSVLSRQMSVMWSRPMSTSCDKQPAQTKAEDLGEQEGTRLSPGLCYLEQVCQMLEEFARQQMHSRALQMETDALREHQTIEVNQTLNTCQSDTKAAEEDVSFCQSLENTESAEPSEPQPQRDYPYGHFRQRSASDTNISTLHIKQLNADYRGQHLSTHDLLEKDEEDHENQGSDKEEMNKKRNWKIKFGSWTKGEYAVSDANGQKTHSSERNSARRRLSQMFRRKKTPLE</sequence>
<accession>A0AAW1FGD0</accession>
<feature type="compositionally biased region" description="Basic and acidic residues" evidence="1">
    <location>
        <begin position="157"/>
        <end position="170"/>
    </location>
</feature>
<feature type="region of interest" description="Disordered" evidence="1">
    <location>
        <begin position="347"/>
        <end position="370"/>
    </location>
</feature>
<organism evidence="2 3">
    <name type="scientific">Zoarces viviparus</name>
    <name type="common">Viviparous eelpout</name>
    <name type="synonym">Blennius viviparus</name>
    <dbReference type="NCBI Taxonomy" id="48416"/>
    <lineage>
        <taxon>Eukaryota</taxon>
        <taxon>Metazoa</taxon>
        <taxon>Chordata</taxon>
        <taxon>Craniata</taxon>
        <taxon>Vertebrata</taxon>
        <taxon>Euteleostomi</taxon>
        <taxon>Actinopterygii</taxon>
        <taxon>Neopterygii</taxon>
        <taxon>Teleostei</taxon>
        <taxon>Neoteleostei</taxon>
        <taxon>Acanthomorphata</taxon>
        <taxon>Eupercaria</taxon>
        <taxon>Perciformes</taxon>
        <taxon>Cottioidei</taxon>
        <taxon>Zoarcales</taxon>
        <taxon>Zoarcidae</taxon>
        <taxon>Zoarcinae</taxon>
        <taxon>Zoarces</taxon>
    </lineage>
</organism>
<feature type="region of interest" description="Disordered" evidence="1">
    <location>
        <begin position="157"/>
        <end position="176"/>
    </location>
</feature>
<gene>
    <name evidence="2" type="ORF">VZT92_010033</name>
</gene>
<feature type="compositionally biased region" description="Polar residues" evidence="1">
    <location>
        <begin position="55"/>
        <end position="72"/>
    </location>
</feature>
<keyword evidence="3" id="KW-1185">Reference proteome</keyword>
<proteinExistence type="predicted"/>
<feature type="compositionally biased region" description="Low complexity" evidence="1">
    <location>
        <begin position="95"/>
        <end position="112"/>
    </location>
</feature>
<dbReference type="AlphaFoldDB" id="A0AAW1FGD0"/>
<feature type="compositionally biased region" description="Basic and acidic residues" evidence="1">
    <location>
        <begin position="356"/>
        <end position="367"/>
    </location>
</feature>
<name>A0AAW1FGD0_ZOAVI</name>
<dbReference type="EMBL" id="JBCEZU010000078">
    <property type="protein sequence ID" value="KAK9532659.1"/>
    <property type="molecule type" value="Genomic_DNA"/>
</dbReference>
<comment type="caution">
    <text evidence="2">The sequence shown here is derived from an EMBL/GenBank/DDBJ whole genome shotgun (WGS) entry which is preliminary data.</text>
</comment>
<feature type="region of interest" description="Disordered" evidence="1">
    <location>
        <begin position="382"/>
        <end position="417"/>
    </location>
</feature>
<protein>
    <submittedName>
        <fullName evidence="2">Uncharacterized protein</fullName>
    </submittedName>
</protein>
<dbReference type="Proteomes" id="UP001488805">
    <property type="component" value="Unassembled WGS sequence"/>
</dbReference>
<feature type="region of interest" description="Disordered" evidence="1">
    <location>
        <begin position="292"/>
        <end position="323"/>
    </location>
</feature>
<evidence type="ECO:0000313" key="3">
    <source>
        <dbReference type="Proteomes" id="UP001488805"/>
    </source>
</evidence>